<reference evidence="2" key="1">
    <citation type="journal article" date="2020" name="Nature">
        <title>Giant virus diversity and host interactions through global metagenomics.</title>
        <authorList>
            <person name="Schulz F."/>
            <person name="Roux S."/>
            <person name="Paez-Espino D."/>
            <person name="Jungbluth S."/>
            <person name="Walsh D.A."/>
            <person name="Denef V.J."/>
            <person name="McMahon K.D."/>
            <person name="Konstantinidis K.T."/>
            <person name="Eloe-Fadrosh E.A."/>
            <person name="Kyrpides N.C."/>
            <person name="Woyke T."/>
        </authorList>
    </citation>
    <scope>NUCLEOTIDE SEQUENCE</scope>
    <source>
        <strain evidence="2">GVMAG-M-3300023174-5</strain>
    </source>
</reference>
<evidence type="ECO:0000259" key="1">
    <source>
        <dbReference type="PROSITE" id="PS51688"/>
    </source>
</evidence>
<dbReference type="InterPro" id="IPR030392">
    <property type="entry name" value="S74_ICA"/>
</dbReference>
<feature type="domain" description="Peptidase S74" evidence="1">
    <location>
        <begin position="256"/>
        <end position="344"/>
    </location>
</feature>
<evidence type="ECO:0000313" key="2">
    <source>
        <dbReference type="EMBL" id="QHT19891.1"/>
    </source>
</evidence>
<proteinExistence type="predicted"/>
<dbReference type="Pfam" id="PF13884">
    <property type="entry name" value="Peptidase_S74"/>
    <property type="match status" value="1"/>
</dbReference>
<dbReference type="AlphaFoldDB" id="A0A6C0DTR0"/>
<dbReference type="PROSITE" id="PS51688">
    <property type="entry name" value="ICA"/>
    <property type="match status" value="1"/>
</dbReference>
<organism evidence="2">
    <name type="scientific">viral metagenome</name>
    <dbReference type="NCBI Taxonomy" id="1070528"/>
    <lineage>
        <taxon>unclassified sequences</taxon>
        <taxon>metagenomes</taxon>
        <taxon>organismal metagenomes</taxon>
    </lineage>
</organism>
<sequence length="344" mass="36054">MSFKKFGGLNYSAKSNIISNHYSNSGNLGITDSLGQLNSKIVCLSHLDMSANSIMNIGSLYFMDGTIQTTALVIDPSGTAIFNNGIIVNKGNSTTAAIINGDLDVTGTSQLDGAVTMGSTLDVTGTCQLDGAVTMGSTLEVTGATTVVGAGNVLPSDTNGSYAALNVSAGGAFIKKDLMVYGGNIYGPSTGPLKIGGGTSGPVGVSEILLGNTYTLPPVKILTTTDSTSTTDGALIVSGGVGIAKSCYALTFNSSSDYRIKEDVTELNDEFNIDKLRPVTYTNKNTKKQDIGFIAHEIQEEFPYLVSGEKDGEQMQSINYIGLIGVLVKEIQELKKRVHILENK</sequence>
<accession>A0A6C0DTR0</accession>
<name>A0A6C0DTR0_9ZZZZ</name>
<dbReference type="EMBL" id="MN739670">
    <property type="protein sequence ID" value="QHT19891.1"/>
    <property type="molecule type" value="Genomic_DNA"/>
</dbReference>
<protein>
    <recommendedName>
        <fullName evidence="1">Peptidase S74 domain-containing protein</fullName>
    </recommendedName>
</protein>